<proteinExistence type="predicted"/>
<dbReference type="InterPro" id="IPR006343">
    <property type="entry name" value="DnaB/C_C"/>
</dbReference>
<feature type="region of interest" description="Disordered" evidence="2">
    <location>
        <begin position="305"/>
        <end position="324"/>
    </location>
</feature>
<dbReference type="Pfam" id="PF07261">
    <property type="entry name" value="DnaB_2"/>
    <property type="match status" value="1"/>
</dbReference>
<accession>A0A1B1P784</accession>
<evidence type="ECO:0000313" key="4">
    <source>
        <dbReference type="EMBL" id="ANT39973.1"/>
    </source>
</evidence>
<dbReference type="Proteomes" id="UP000221937">
    <property type="component" value="Segment"/>
</dbReference>
<gene>
    <name evidence="4" type="ORF">BMBtpLA2_13</name>
</gene>
<organism evidence="4 5">
    <name type="scientific">Bacillus phage vB_BtS_BMBtp14</name>
    <dbReference type="NCBI Taxonomy" id="1868826"/>
    <lineage>
        <taxon>Viruses</taxon>
        <taxon>Duplodnaviria</taxon>
        <taxon>Heunggongvirae</taxon>
        <taxon>Uroviricota</taxon>
        <taxon>Caudoviricetes</taxon>
        <taxon>Skryabinvirinae</taxon>
        <taxon>Bembunaquatrovirus</taxon>
        <taxon>Bembunaquatrovirus BMBtp14</taxon>
    </lineage>
</organism>
<reference evidence="4 5" key="1">
    <citation type="submission" date="2016-05" db="EMBL/GenBank/DDBJ databases">
        <title>Undiscovered low abundance phages are ubiquitous in bacterial genomes.</title>
        <authorList>
            <person name="Dong Z."/>
            <person name="Liu H."/>
            <person name="Zheng J."/>
            <person name="Peng D."/>
        </authorList>
    </citation>
    <scope>NUCLEOTIDE SEQUENCE [LARGE SCALE GENOMIC DNA]</scope>
</reference>
<dbReference type="EMBL" id="KX190833">
    <property type="protein sequence ID" value="ANT39973.1"/>
    <property type="molecule type" value="Genomic_DNA"/>
</dbReference>
<keyword evidence="5" id="KW-1185">Reference proteome</keyword>
<protein>
    <recommendedName>
        <fullName evidence="3">DnaB/C C-terminal domain-containing protein</fullName>
    </recommendedName>
</protein>
<evidence type="ECO:0000313" key="5">
    <source>
        <dbReference type="Proteomes" id="UP000221937"/>
    </source>
</evidence>
<keyword evidence="1" id="KW-0175">Coiled coil</keyword>
<feature type="compositionally biased region" description="Basic residues" evidence="2">
    <location>
        <begin position="312"/>
        <end position="321"/>
    </location>
</feature>
<sequence length="412" mass="47908">MSNSATPNNIHQILFDETPLLVRPALARKLNDSDMALIVQQVHYWITTKQQLSDDRTFKNGHMWVYNSIAKWQEQFTWIPRKTLTRKFTKLREQGVLVADTLNEMKEDRTLWYRIDYEVLLNLPEKNYYEIECKKDTEKKEKKKKEYSKKKSESKTEKKESLGQNGVMHNSNGSNEEEATKPHSDTLGQNGVMHLDKMSQPIPENSLPKNPLSLFSKYVSIAMSPIDFFKESISSKPTKYVQIELESLTKQYGKDIVNESIKRLADLNTNKYIATIKGIINRWEQQGMQSFEDIERVESMYIDNKKQEQQQKKKAAKKSNNPKRIEMVPEWVGEDDAAQESAASVSEKREVGQKDIDQLKEYLLQEAKQLQKEINVSELTIENFNTLGVYTKMGFTLQETTKILKESPLMNM</sequence>
<evidence type="ECO:0000256" key="1">
    <source>
        <dbReference type="SAM" id="Coils"/>
    </source>
</evidence>
<evidence type="ECO:0000259" key="3">
    <source>
        <dbReference type="Pfam" id="PF07261"/>
    </source>
</evidence>
<feature type="region of interest" description="Disordered" evidence="2">
    <location>
        <begin position="140"/>
        <end position="191"/>
    </location>
</feature>
<feature type="compositionally biased region" description="Polar residues" evidence="2">
    <location>
        <begin position="162"/>
        <end position="174"/>
    </location>
</feature>
<feature type="compositionally biased region" description="Basic and acidic residues" evidence="2">
    <location>
        <begin position="149"/>
        <end position="161"/>
    </location>
</feature>
<feature type="domain" description="DnaB/C C-terminal" evidence="3">
    <location>
        <begin position="226"/>
        <end position="296"/>
    </location>
</feature>
<feature type="coiled-coil region" evidence="1">
    <location>
        <begin position="360"/>
        <end position="387"/>
    </location>
</feature>
<evidence type="ECO:0000256" key="2">
    <source>
        <dbReference type="SAM" id="MobiDB-lite"/>
    </source>
</evidence>
<name>A0A1B1P784_9CAUD</name>